<dbReference type="Proteomes" id="UP000749559">
    <property type="component" value="Unassembled WGS sequence"/>
</dbReference>
<dbReference type="Pfam" id="PF15633">
    <property type="entry name" value="Tox-ART-HYD1"/>
    <property type="match status" value="1"/>
</dbReference>
<sequence>MKVYHYTSEDGLKGIQSSMMIHESTDTTKDAMLGYGVYFTTMDPGQHSKEEILQNNYDSAIRAMHVKRMDYAIEVEIPIGQLKENPGMRNVWVHPGSVYLNDYPHRFIRVSDDLKKVFEKGSLLRNVFLGGVIVAGVLALGAVFNWN</sequence>
<dbReference type="EMBL" id="CAIIXF020000001">
    <property type="protein sequence ID" value="CAH1773186.1"/>
    <property type="molecule type" value="Genomic_DNA"/>
</dbReference>
<dbReference type="OrthoDB" id="415411at2759"/>
<dbReference type="InterPro" id="IPR028920">
    <property type="entry name" value="Tox-ART-HYD1_dom"/>
</dbReference>
<reference evidence="1" key="1">
    <citation type="submission" date="2022-03" db="EMBL/GenBank/DDBJ databases">
        <authorList>
            <person name="Martin C."/>
        </authorList>
    </citation>
    <scope>NUCLEOTIDE SEQUENCE</scope>
</reference>
<keyword evidence="2" id="KW-1185">Reference proteome</keyword>
<organism evidence="1 2">
    <name type="scientific">Owenia fusiformis</name>
    <name type="common">Polychaete worm</name>
    <dbReference type="NCBI Taxonomy" id="6347"/>
    <lineage>
        <taxon>Eukaryota</taxon>
        <taxon>Metazoa</taxon>
        <taxon>Spiralia</taxon>
        <taxon>Lophotrochozoa</taxon>
        <taxon>Annelida</taxon>
        <taxon>Polychaeta</taxon>
        <taxon>Sedentaria</taxon>
        <taxon>Canalipalpata</taxon>
        <taxon>Sabellida</taxon>
        <taxon>Oweniida</taxon>
        <taxon>Oweniidae</taxon>
        <taxon>Owenia</taxon>
    </lineage>
</organism>
<comment type="caution">
    <text evidence="1">The sequence shown here is derived from an EMBL/GenBank/DDBJ whole genome shotgun (WGS) entry which is preliminary data.</text>
</comment>
<evidence type="ECO:0000313" key="2">
    <source>
        <dbReference type="Proteomes" id="UP000749559"/>
    </source>
</evidence>
<name>A0A8J1U8N2_OWEFU</name>
<protein>
    <submittedName>
        <fullName evidence="1">Uncharacterized protein</fullName>
    </submittedName>
</protein>
<gene>
    <name evidence="1" type="ORF">OFUS_LOCUS820</name>
</gene>
<evidence type="ECO:0000313" key="1">
    <source>
        <dbReference type="EMBL" id="CAH1773186.1"/>
    </source>
</evidence>
<proteinExistence type="predicted"/>
<accession>A0A8J1U8N2</accession>
<dbReference type="AlphaFoldDB" id="A0A8J1U8N2"/>